<dbReference type="EMBL" id="CP026115">
    <property type="protein sequence ID" value="QHG68238.1"/>
    <property type="molecule type" value="Genomic_DNA"/>
</dbReference>
<proteinExistence type="predicted"/>
<evidence type="ECO:0000313" key="2">
    <source>
        <dbReference type="Proteomes" id="UP000464480"/>
    </source>
</evidence>
<sequence length="341" mass="38981">MGNLPSGRKELQVTVCNPFIPPTEYRQGMALAVEGIGAHLSQREFEALVYKKLRLEDPAPAEYQYLQAAVELTVCAHFAHFFPSDFTYEDKVVRPRDVDCSFRSEGFKFNVEVKCADYTTKHEIDSANQFIIRSIGRLPDYDDATAQLQETFASGGKILAKGLHMDNKLKDYLYDANGKFPDRADDTQYNVLVVGCDDPWDMRQWEGYLTGTQGLFTETPFADASRYDNVDLVVLTNLYHRHKSVEQKDKLTGHWEFSNAFCLLYENPRSKKSRSMLYAFSRTLRFYNNEVIEHKMEGDAPDHLSERLAITHYVGQVLWPSGHFTFQPKSGRPRKAGNEAG</sequence>
<accession>A0A6I6Y3E2</accession>
<evidence type="ECO:0000313" key="1">
    <source>
        <dbReference type="EMBL" id="QHG68238.1"/>
    </source>
</evidence>
<organism evidence="1 2">
    <name type="scientific">Pseudomonas putida</name>
    <name type="common">Arthrobacter siderocapsulatus</name>
    <dbReference type="NCBI Taxonomy" id="303"/>
    <lineage>
        <taxon>Bacteria</taxon>
        <taxon>Pseudomonadati</taxon>
        <taxon>Pseudomonadota</taxon>
        <taxon>Gammaproteobacteria</taxon>
        <taxon>Pseudomonadales</taxon>
        <taxon>Pseudomonadaceae</taxon>
        <taxon>Pseudomonas</taxon>
    </lineage>
</organism>
<dbReference type="Proteomes" id="UP000464480">
    <property type="component" value="Chromosome"/>
</dbReference>
<reference evidence="1 2" key="1">
    <citation type="submission" date="2020-02" db="EMBL/GenBank/DDBJ databases">
        <title>Pseudomonas Putida W5 Complete Genome Assembly.</title>
        <authorList>
            <person name="Yuan Z.-C."/>
            <person name="Shaw G.A."/>
            <person name="Cusano A.D."/>
            <person name="Caddey B.J."/>
            <person name="Weselowski B.J."/>
        </authorList>
    </citation>
    <scope>NUCLEOTIDE SEQUENCE [LARGE SCALE GENOMIC DNA]</scope>
    <source>
        <strain evidence="1 2">W5</strain>
    </source>
</reference>
<dbReference type="AlphaFoldDB" id="A0A6I6Y3E2"/>
<name>A0A6I6Y3E2_PSEPU</name>
<gene>
    <name evidence="1" type="ORF">C2H86_12760</name>
</gene>
<protein>
    <submittedName>
        <fullName evidence="1">Uncharacterized protein</fullName>
    </submittedName>
</protein>